<protein>
    <recommendedName>
        <fullName evidence="3">4-oxalocrotonate tautomerase</fullName>
    </recommendedName>
</protein>
<dbReference type="SUPFAM" id="SSF55331">
    <property type="entry name" value="Tautomerase/MIF"/>
    <property type="match status" value="1"/>
</dbReference>
<evidence type="ECO:0008006" key="3">
    <source>
        <dbReference type="Google" id="ProtNLM"/>
    </source>
</evidence>
<proteinExistence type="predicted"/>
<evidence type="ECO:0000313" key="1">
    <source>
        <dbReference type="EMBL" id="KKP04204.1"/>
    </source>
</evidence>
<sequence length="130" mass="14950">MPFVKIDVIRGRRSPEQLKKMGDVIQQVLIDTFAAPERDRYQIFSQHEPWEVICWDTGLGFERTDDIVSIHIFAQGRNRDQKMAMYAALGERLEKECGLKGNDLLISVTPNAKEDWSFGYGRAQFLTGEL</sequence>
<evidence type="ECO:0000313" key="2">
    <source>
        <dbReference type="Proteomes" id="UP000034112"/>
    </source>
</evidence>
<dbReference type="Gene3D" id="3.30.429.10">
    <property type="entry name" value="Macrophage Migration Inhibitory Factor"/>
    <property type="match status" value="1"/>
</dbReference>
<dbReference type="InterPro" id="IPR037479">
    <property type="entry name" value="Tauto_MSAD"/>
</dbReference>
<dbReference type="InterPro" id="IPR014347">
    <property type="entry name" value="Tautomerase/MIF_sf"/>
</dbReference>
<reference evidence="2" key="1">
    <citation type="journal article" date="2015" name="Genome Announc.">
        <title>Draft whole-genome sequence of the biocontrol agent Trichoderma harzianum T6776.</title>
        <authorList>
            <person name="Baroncelli R."/>
            <person name="Piaggeschi G."/>
            <person name="Fiorini L."/>
            <person name="Bertolini E."/>
            <person name="Zapparata A."/>
            <person name="Pe M.E."/>
            <person name="Sarrocco S."/>
            <person name="Vannacci G."/>
        </authorList>
    </citation>
    <scope>NUCLEOTIDE SEQUENCE [LARGE SCALE GENOMIC DNA]</scope>
    <source>
        <strain evidence="2">T6776</strain>
    </source>
</reference>
<dbReference type="AlphaFoldDB" id="A0A0G0AGV9"/>
<accession>A0A0G0AGV9</accession>
<dbReference type="OMA" id="PEDDQFM"/>
<dbReference type="Pfam" id="PF14552">
    <property type="entry name" value="Tautomerase_2"/>
    <property type="match status" value="1"/>
</dbReference>
<organism evidence="1 2">
    <name type="scientific">Trichoderma harzianum</name>
    <name type="common">Hypocrea lixii</name>
    <dbReference type="NCBI Taxonomy" id="5544"/>
    <lineage>
        <taxon>Eukaryota</taxon>
        <taxon>Fungi</taxon>
        <taxon>Dikarya</taxon>
        <taxon>Ascomycota</taxon>
        <taxon>Pezizomycotina</taxon>
        <taxon>Sordariomycetes</taxon>
        <taxon>Hypocreomycetidae</taxon>
        <taxon>Hypocreales</taxon>
        <taxon>Hypocreaceae</taxon>
        <taxon>Trichoderma</taxon>
    </lineage>
</organism>
<dbReference type="PANTHER" id="PTHR38460:SF1">
    <property type="entry name" value="TAUTOMERASE YOLI-RELATED"/>
    <property type="match status" value="1"/>
</dbReference>
<dbReference type="OrthoDB" id="1686145at2759"/>
<name>A0A0G0AGV9_TRIHA</name>
<dbReference type="EMBL" id="JOKZ01000085">
    <property type="protein sequence ID" value="KKP04204.1"/>
    <property type="molecule type" value="Genomic_DNA"/>
</dbReference>
<dbReference type="PANTHER" id="PTHR38460">
    <property type="entry name" value="TAUTOMERASE YOLI-RELATED"/>
    <property type="match status" value="1"/>
</dbReference>
<gene>
    <name evidence="1" type="ORF">THAR02_03722</name>
</gene>
<dbReference type="Proteomes" id="UP000034112">
    <property type="component" value="Unassembled WGS sequence"/>
</dbReference>
<comment type="caution">
    <text evidence="1">The sequence shown here is derived from an EMBL/GenBank/DDBJ whole genome shotgun (WGS) entry which is preliminary data.</text>
</comment>